<feature type="compositionally biased region" description="Polar residues" evidence="9">
    <location>
        <begin position="120"/>
        <end position="134"/>
    </location>
</feature>
<dbReference type="PANTHER" id="PTHR31832">
    <property type="entry name" value="B-BOX ZINC FINGER PROTEIN 22"/>
    <property type="match status" value="1"/>
</dbReference>
<evidence type="ECO:0000256" key="1">
    <source>
        <dbReference type="ARBA" id="ARBA00004123"/>
    </source>
</evidence>
<proteinExistence type="predicted"/>
<keyword evidence="6" id="KW-0804">Transcription</keyword>
<dbReference type="Pfam" id="PF00643">
    <property type="entry name" value="zf-B_box"/>
    <property type="match status" value="2"/>
</dbReference>
<dbReference type="CDD" id="cd19821">
    <property type="entry name" value="Bbox1_BBX-like"/>
    <property type="match status" value="2"/>
</dbReference>
<dbReference type="PROSITE" id="PS50119">
    <property type="entry name" value="ZF_BBOX"/>
    <property type="match status" value="2"/>
</dbReference>
<feature type="region of interest" description="Disordered" evidence="9">
    <location>
        <begin position="112"/>
        <end position="163"/>
    </location>
</feature>
<evidence type="ECO:0000259" key="10">
    <source>
        <dbReference type="PROSITE" id="PS50119"/>
    </source>
</evidence>
<keyword evidence="12" id="KW-1185">Reference proteome</keyword>
<keyword evidence="4" id="KW-0862">Zinc</keyword>
<dbReference type="SMART" id="SM00336">
    <property type="entry name" value="BBOX"/>
    <property type="match status" value="2"/>
</dbReference>
<feature type="domain" description="B box-type" evidence="10">
    <location>
        <begin position="1"/>
        <end position="47"/>
    </location>
</feature>
<evidence type="ECO:0000256" key="7">
    <source>
        <dbReference type="ARBA" id="ARBA00023242"/>
    </source>
</evidence>
<accession>A0ABP0V3Y0</accession>
<evidence type="ECO:0000256" key="3">
    <source>
        <dbReference type="ARBA" id="ARBA00022737"/>
    </source>
</evidence>
<gene>
    <name evidence="11" type="ORF">CSSPTR1EN2_LOCUS22007</name>
</gene>
<sequence length="323" mass="34817">MKIQCDVCESNKATVICCADEAALCTDCDTRVHAANKLANKHQRVPLMAPTDAPRCDICQEKSGFFFCVEDRALLCRDCDLSIHSANSLSSRHKRFLIPGIRVAWKALTVQEEPDAASEGTPQFSLPTSKTSGMMNPVMSGRLSSTAQPPLSSSPVNHPMPQSKNQGGFVPKVGEVMGTSLSTGPQSGSGTLRKSSITEFLTEATSGWRVDELLNLADLAEGYNAANVGSSKADVANFGDFDWTADLSLFDEETLCEVPQLPSPPTASGLSRSTRMIGTVKTVKQEVALVPDFGDAFTVPNLHLDVSPPSSPLLKRRRSYYDM</sequence>
<dbReference type="InterPro" id="IPR049808">
    <property type="entry name" value="CONSTANS-like_Bbox1"/>
</dbReference>
<dbReference type="Proteomes" id="UP001497512">
    <property type="component" value="Chromosome 8"/>
</dbReference>
<name>A0ABP0V3Y0_9BRYO</name>
<dbReference type="InterPro" id="IPR000315">
    <property type="entry name" value="Znf_B-box"/>
</dbReference>
<evidence type="ECO:0000313" key="12">
    <source>
        <dbReference type="Proteomes" id="UP001497512"/>
    </source>
</evidence>
<keyword evidence="8" id="KW-0863">Zinc-finger</keyword>
<protein>
    <recommendedName>
        <fullName evidence="10">B box-type domain-containing protein</fullName>
    </recommendedName>
</protein>
<evidence type="ECO:0000256" key="5">
    <source>
        <dbReference type="ARBA" id="ARBA00023015"/>
    </source>
</evidence>
<keyword evidence="3" id="KW-0677">Repeat</keyword>
<organism evidence="11 12">
    <name type="scientific">Sphagnum troendelagicum</name>
    <dbReference type="NCBI Taxonomy" id="128251"/>
    <lineage>
        <taxon>Eukaryota</taxon>
        <taxon>Viridiplantae</taxon>
        <taxon>Streptophyta</taxon>
        <taxon>Embryophyta</taxon>
        <taxon>Bryophyta</taxon>
        <taxon>Sphagnophytina</taxon>
        <taxon>Sphagnopsida</taxon>
        <taxon>Sphagnales</taxon>
        <taxon>Sphagnaceae</taxon>
        <taxon>Sphagnum</taxon>
    </lineage>
</organism>
<evidence type="ECO:0000313" key="11">
    <source>
        <dbReference type="EMBL" id="CAK9234094.1"/>
    </source>
</evidence>
<evidence type="ECO:0000256" key="9">
    <source>
        <dbReference type="SAM" id="MobiDB-lite"/>
    </source>
</evidence>
<evidence type="ECO:0000256" key="8">
    <source>
        <dbReference type="PROSITE-ProRule" id="PRU00024"/>
    </source>
</evidence>
<keyword evidence="7" id="KW-0539">Nucleus</keyword>
<keyword evidence="5" id="KW-0805">Transcription regulation</keyword>
<evidence type="ECO:0000256" key="2">
    <source>
        <dbReference type="ARBA" id="ARBA00022723"/>
    </source>
</evidence>
<evidence type="ECO:0000256" key="6">
    <source>
        <dbReference type="ARBA" id="ARBA00023163"/>
    </source>
</evidence>
<keyword evidence="2" id="KW-0479">Metal-binding</keyword>
<dbReference type="Gene3D" id="3.30.160.60">
    <property type="entry name" value="Classic Zinc Finger"/>
    <property type="match status" value="1"/>
</dbReference>
<dbReference type="EMBL" id="OZ019900">
    <property type="protein sequence ID" value="CAK9234094.1"/>
    <property type="molecule type" value="Genomic_DNA"/>
</dbReference>
<dbReference type="PANTHER" id="PTHR31832:SF63">
    <property type="entry name" value="B-BOX ZINC FINGER PROTEIN 23"/>
    <property type="match status" value="1"/>
</dbReference>
<feature type="domain" description="B box-type" evidence="10">
    <location>
        <begin position="51"/>
        <end position="98"/>
    </location>
</feature>
<comment type="subcellular location">
    <subcellularLocation>
        <location evidence="1">Nucleus</location>
    </subcellularLocation>
</comment>
<feature type="compositionally biased region" description="Polar residues" evidence="9">
    <location>
        <begin position="142"/>
        <end position="163"/>
    </location>
</feature>
<reference evidence="11" key="1">
    <citation type="submission" date="2024-02" db="EMBL/GenBank/DDBJ databases">
        <authorList>
            <consortium name="ELIXIR-Norway"/>
            <consortium name="Elixir Norway"/>
        </authorList>
    </citation>
    <scope>NUCLEOTIDE SEQUENCE</scope>
</reference>
<evidence type="ECO:0000256" key="4">
    <source>
        <dbReference type="ARBA" id="ARBA00022833"/>
    </source>
</evidence>
<dbReference type="InterPro" id="IPR051979">
    <property type="entry name" value="B-box_zinc_finger"/>
</dbReference>